<feature type="compositionally biased region" description="Basic and acidic residues" evidence="5">
    <location>
        <begin position="98"/>
        <end position="109"/>
    </location>
</feature>
<dbReference type="PANTHER" id="PTHR11514">
    <property type="entry name" value="MYC"/>
    <property type="match status" value="1"/>
</dbReference>
<gene>
    <name evidence="7" type="ORF">Cgig2_016451</name>
</gene>
<keyword evidence="8" id="KW-1185">Reference proteome</keyword>
<reference evidence="7" key="1">
    <citation type="submission" date="2022-04" db="EMBL/GenBank/DDBJ databases">
        <title>Carnegiea gigantea Genome sequencing and assembly v2.</title>
        <authorList>
            <person name="Copetti D."/>
            <person name="Sanderson M.J."/>
            <person name="Burquez A."/>
            <person name="Wojciechowski M.F."/>
        </authorList>
    </citation>
    <scope>NUCLEOTIDE SEQUENCE</scope>
    <source>
        <strain evidence="7">SGP5-SGP5p</strain>
        <tissue evidence="7">Aerial part</tissue>
    </source>
</reference>
<comment type="subcellular location">
    <subcellularLocation>
        <location evidence="4">Nucleus</location>
    </subcellularLocation>
</comment>
<feature type="domain" description="Transcription factor MYC/MYB N-terminal" evidence="6">
    <location>
        <begin position="53"/>
        <end position="224"/>
    </location>
</feature>
<comment type="caution">
    <text evidence="7">The sequence shown here is derived from an EMBL/GenBank/DDBJ whole genome shotgun (WGS) entry which is preliminary data.</text>
</comment>
<feature type="compositionally biased region" description="Polar residues" evidence="5">
    <location>
        <begin position="30"/>
        <end position="41"/>
    </location>
</feature>
<feature type="compositionally biased region" description="Basic residues" evidence="5">
    <location>
        <begin position="20"/>
        <end position="29"/>
    </location>
</feature>
<keyword evidence="2 4" id="KW-0804">Transcription</keyword>
<evidence type="ECO:0000313" key="8">
    <source>
        <dbReference type="Proteomes" id="UP001153076"/>
    </source>
</evidence>
<dbReference type="GO" id="GO:0005634">
    <property type="term" value="C:nucleus"/>
    <property type="evidence" value="ECO:0007669"/>
    <property type="project" value="UniProtKB-SubCell"/>
</dbReference>
<dbReference type="PANTHER" id="PTHR11514:SF53">
    <property type="entry name" value="TRANSCRIPTION FACTOR BHLH3"/>
    <property type="match status" value="1"/>
</dbReference>
<dbReference type="EMBL" id="JAKOGI010000317">
    <property type="protein sequence ID" value="KAJ8437097.1"/>
    <property type="molecule type" value="Genomic_DNA"/>
</dbReference>
<dbReference type="InterPro" id="IPR045084">
    <property type="entry name" value="AIB/MYC-like"/>
</dbReference>
<evidence type="ECO:0000256" key="3">
    <source>
        <dbReference type="ARBA" id="ARBA00023242"/>
    </source>
</evidence>
<dbReference type="GO" id="GO:0000976">
    <property type="term" value="F:transcription cis-regulatory region binding"/>
    <property type="evidence" value="ECO:0007669"/>
    <property type="project" value="TreeGrafter"/>
</dbReference>
<evidence type="ECO:0000259" key="6">
    <source>
        <dbReference type="Pfam" id="PF14215"/>
    </source>
</evidence>
<sequence length="258" mass="28401">MARVKQVIVGDFQGPGIGRGSRRPPRSAHARTTNRPWSQPWSVFNPPSEIPNLQQGLCQIVDGSSWNYAIFWQIASSKSGRSMLMWADGHCRDPKVMAGERGDGGDGKLGEGSGESNNEVKKRALEKLHACFGGSVQDNFAVTLDKYWLPLDSSLGTAKAYTSGRTIRASDANSCLGHCQYRAHLARSARFQIVVFVPMKTGVLELGSVRMVVEEQSLVQMVKRDLSPCICIQYMSVERIHLKDNFLHFAISSGGDET</sequence>
<protein>
    <recommendedName>
        <fullName evidence="4">Transcription factor</fullName>
        <shortName evidence="4">bHLH transcription factor</shortName>
    </recommendedName>
    <alternativeName>
        <fullName evidence="4">Basic helix-loop-helix protein</fullName>
    </alternativeName>
</protein>
<proteinExistence type="predicted"/>
<organism evidence="7 8">
    <name type="scientific">Carnegiea gigantea</name>
    <dbReference type="NCBI Taxonomy" id="171969"/>
    <lineage>
        <taxon>Eukaryota</taxon>
        <taxon>Viridiplantae</taxon>
        <taxon>Streptophyta</taxon>
        <taxon>Embryophyta</taxon>
        <taxon>Tracheophyta</taxon>
        <taxon>Spermatophyta</taxon>
        <taxon>Magnoliopsida</taxon>
        <taxon>eudicotyledons</taxon>
        <taxon>Gunneridae</taxon>
        <taxon>Pentapetalae</taxon>
        <taxon>Caryophyllales</taxon>
        <taxon>Cactineae</taxon>
        <taxon>Cactaceae</taxon>
        <taxon>Cactoideae</taxon>
        <taxon>Echinocereeae</taxon>
        <taxon>Carnegiea</taxon>
    </lineage>
</organism>
<evidence type="ECO:0000256" key="5">
    <source>
        <dbReference type="SAM" id="MobiDB-lite"/>
    </source>
</evidence>
<name>A0A9Q1QCI2_9CARY</name>
<keyword evidence="1 4" id="KW-0805">Transcription regulation</keyword>
<dbReference type="InterPro" id="IPR025610">
    <property type="entry name" value="MYC/MYB_N"/>
</dbReference>
<dbReference type="OrthoDB" id="677168at2759"/>
<evidence type="ECO:0000256" key="1">
    <source>
        <dbReference type="ARBA" id="ARBA00023015"/>
    </source>
</evidence>
<keyword evidence="3 4" id="KW-0539">Nucleus</keyword>
<dbReference type="Pfam" id="PF14215">
    <property type="entry name" value="bHLH-MYC_N"/>
    <property type="match status" value="1"/>
</dbReference>
<evidence type="ECO:0000313" key="7">
    <source>
        <dbReference type="EMBL" id="KAJ8437097.1"/>
    </source>
</evidence>
<evidence type="ECO:0000256" key="4">
    <source>
        <dbReference type="RuleBase" id="RU369104"/>
    </source>
</evidence>
<dbReference type="Proteomes" id="UP001153076">
    <property type="component" value="Unassembled WGS sequence"/>
</dbReference>
<feature type="region of interest" description="Disordered" evidence="5">
    <location>
        <begin position="12"/>
        <end position="41"/>
    </location>
</feature>
<evidence type="ECO:0000256" key="2">
    <source>
        <dbReference type="ARBA" id="ARBA00023163"/>
    </source>
</evidence>
<dbReference type="GO" id="GO:0003700">
    <property type="term" value="F:DNA-binding transcription factor activity"/>
    <property type="evidence" value="ECO:0007669"/>
    <property type="project" value="InterPro"/>
</dbReference>
<dbReference type="AlphaFoldDB" id="A0A9Q1QCI2"/>
<accession>A0A9Q1QCI2</accession>
<feature type="region of interest" description="Disordered" evidence="5">
    <location>
        <begin position="98"/>
        <end position="118"/>
    </location>
</feature>